<dbReference type="InterPro" id="IPR000683">
    <property type="entry name" value="Gfo/Idh/MocA-like_OxRdtase_N"/>
</dbReference>
<dbReference type="PANTHER" id="PTHR43377:SF1">
    <property type="entry name" value="BILIVERDIN REDUCTASE A"/>
    <property type="match status" value="1"/>
</dbReference>
<evidence type="ECO:0000259" key="1">
    <source>
        <dbReference type="Pfam" id="PF01408"/>
    </source>
</evidence>
<evidence type="ECO:0000313" key="2">
    <source>
        <dbReference type="EMBL" id="PMP70029.1"/>
    </source>
</evidence>
<gene>
    <name evidence="2" type="ORF">C0186_05625</name>
</gene>
<dbReference type="Pfam" id="PF01408">
    <property type="entry name" value="GFO_IDH_MocA"/>
    <property type="match status" value="1"/>
</dbReference>
<dbReference type="PANTHER" id="PTHR43377">
    <property type="entry name" value="BILIVERDIN REDUCTASE A"/>
    <property type="match status" value="1"/>
</dbReference>
<evidence type="ECO:0000313" key="3">
    <source>
        <dbReference type="Proteomes" id="UP000242288"/>
    </source>
</evidence>
<dbReference type="InterPro" id="IPR036291">
    <property type="entry name" value="NAD(P)-bd_dom_sf"/>
</dbReference>
<dbReference type="GO" id="GO:0000166">
    <property type="term" value="F:nucleotide binding"/>
    <property type="evidence" value="ECO:0007669"/>
    <property type="project" value="InterPro"/>
</dbReference>
<dbReference type="EMBL" id="PNIO01000048">
    <property type="protein sequence ID" value="PMP70029.1"/>
    <property type="molecule type" value="Genomic_DNA"/>
</dbReference>
<dbReference type="SUPFAM" id="SSF51735">
    <property type="entry name" value="NAD(P)-binding Rossmann-fold domains"/>
    <property type="match status" value="1"/>
</dbReference>
<proteinExistence type="predicted"/>
<accession>A0A2J6WI79</accession>
<protein>
    <recommendedName>
        <fullName evidence="1">Gfo/Idh/MocA-like oxidoreductase N-terminal domain-containing protein</fullName>
    </recommendedName>
</protein>
<comment type="caution">
    <text evidence="2">The sequence shown here is derived from an EMBL/GenBank/DDBJ whole genome shotgun (WGS) entry which is preliminary data.</text>
</comment>
<organism evidence="2 3">
    <name type="scientific">Thermodesulfovibrio aggregans</name>
    <dbReference type="NCBI Taxonomy" id="86166"/>
    <lineage>
        <taxon>Bacteria</taxon>
        <taxon>Pseudomonadati</taxon>
        <taxon>Nitrospirota</taxon>
        <taxon>Thermodesulfovibrionia</taxon>
        <taxon>Thermodesulfovibrionales</taxon>
        <taxon>Thermodesulfovibrionaceae</taxon>
        <taxon>Thermodesulfovibrio</taxon>
    </lineage>
</organism>
<dbReference type="AlphaFoldDB" id="A0A2J6WI79"/>
<dbReference type="Gene3D" id="3.40.50.720">
    <property type="entry name" value="NAD(P)-binding Rossmann-like Domain"/>
    <property type="match status" value="1"/>
</dbReference>
<reference evidence="2 3" key="1">
    <citation type="submission" date="2018-01" db="EMBL/GenBank/DDBJ databases">
        <title>Metagenomic assembled genomes from two thermal pools in the Uzon Caldera, Kamchatka, Russia.</title>
        <authorList>
            <person name="Wilkins L."/>
            <person name="Ettinger C."/>
        </authorList>
    </citation>
    <scope>NUCLEOTIDE SEQUENCE [LARGE SCALE GENOMIC DNA]</scope>
    <source>
        <strain evidence="2">ZAV-04</strain>
    </source>
</reference>
<dbReference type="Gene3D" id="3.30.360.10">
    <property type="entry name" value="Dihydrodipicolinate Reductase, domain 2"/>
    <property type="match status" value="1"/>
</dbReference>
<name>A0A2J6WI79_9BACT</name>
<dbReference type="InterPro" id="IPR051450">
    <property type="entry name" value="Gfo/Idh/MocA_Oxidoreductases"/>
</dbReference>
<feature type="domain" description="Gfo/Idh/MocA-like oxidoreductase N-terminal" evidence="1">
    <location>
        <begin position="3"/>
        <end position="118"/>
    </location>
</feature>
<dbReference type="Proteomes" id="UP000242288">
    <property type="component" value="Unassembled WGS sequence"/>
</dbReference>
<sequence length="309" mass="35591">MKFKVAVIGAGYFGQRHIKMLTQMPDVEIVGIVDKDVEKAKEVAQQYKLKYYVDYADLLKFTPIFFVVTPTITHFDIGMDLIKHGKAIFIEKPLTGRPVFAEMLLDEAKKRDVIIQAGLIERYNPVVKTFFEHLKEPFFIQTKRVSPFVGRATDTDVTYDLMIHDLDLIWMMLKKSGDFELTDIKVFTQSIITSRIDYASVWMEFETQKGITKAHLTASRVSSEFCREISAVQQNSVIYADLINKKLKEVDKDGKINEIPVQNVDSHPLYEEIRDFLNSVKQKKFSQQAASPQEIIEVLKIIDKINEGR</sequence>